<reference evidence="11" key="1">
    <citation type="submission" date="2023-05" db="EMBL/GenBank/DDBJ databases">
        <authorList>
            <person name="Huff M."/>
        </authorList>
    </citation>
    <scope>NUCLEOTIDE SEQUENCE</scope>
</reference>
<dbReference type="Gene3D" id="1.10.110.10">
    <property type="entry name" value="Plant lipid-transfer and hydrophobic proteins"/>
    <property type="match status" value="1"/>
</dbReference>
<comment type="subcellular location">
    <subcellularLocation>
        <location evidence="1">Cell membrane</location>
        <topology evidence="1">Lipid-anchor</topology>
        <topology evidence="1">GPI-anchor</topology>
    </subcellularLocation>
</comment>
<keyword evidence="12" id="KW-1185">Reference proteome</keyword>
<keyword evidence="5 9" id="KW-0732">Signal</keyword>
<evidence type="ECO:0000256" key="2">
    <source>
        <dbReference type="ARBA" id="ARBA00009748"/>
    </source>
</evidence>
<keyword evidence="4" id="KW-0336">GPI-anchor</keyword>
<dbReference type="AlphaFoldDB" id="A0AAD1Z565"/>
<feature type="signal peptide" evidence="9">
    <location>
        <begin position="1"/>
        <end position="24"/>
    </location>
</feature>
<evidence type="ECO:0000313" key="11">
    <source>
        <dbReference type="EMBL" id="CAI9761706.1"/>
    </source>
</evidence>
<keyword evidence="8" id="KW-0449">Lipoprotein</keyword>
<evidence type="ECO:0000256" key="7">
    <source>
        <dbReference type="ARBA" id="ARBA00023180"/>
    </source>
</evidence>
<comment type="similarity">
    <text evidence="2">Belongs to the plant LTP family.</text>
</comment>
<dbReference type="PANTHER" id="PTHR33044">
    <property type="entry name" value="BIFUNCTIONAL INHIBITOR/LIPID-TRANSFER PROTEIN/SEED STORAGE 2S ALBUMIN SUPERFAMILY PROTEIN-RELATED"/>
    <property type="match status" value="1"/>
</dbReference>
<accession>A0AAD1Z565</accession>
<dbReference type="Proteomes" id="UP000834106">
    <property type="component" value="Chromosome 5"/>
</dbReference>
<proteinExistence type="inferred from homology"/>
<protein>
    <recommendedName>
        <fullName evidence="10">Bifunctional inhibitor/plant lipid transfer protein/seed storage helical domain-containing protein</fullName>
    </recommendedName>
</protein>
<keyword evidence="3" id="KW-1003">Cell membrane</keyword>
<feature type="domain" description="Bifunctional inhibitor/plant lipid transfer protein/seed storage helical" evidence="10">
    <location>
        <begin position="36"/>
        <end position="118"/>
    </location>
</feature>
<evidence type="ECO:0000313" key="12">
    <source>
        <dbReference type="Proteomes" id="UP000834106"/>
    </source>
</evidence>
<dbReference type="CDD" id="cd00010">
    <property type="entry name" value="AAI_LTSS"/>
    <property type="match status" value="1"/>
</dbReference>
<feature type="chain" id="PRO_5041975031" description="Bifunctional inhibitor/plant lipid transfer protein/seed storage helical domain-containing protein" evidence="9">
    <location>
        <begin position="25"/>
        <end position="187"/>
    </location>
</feature>
<evidence type="ECO:0000259" key="10">
    <source>
        <dbReference type="SMART" id="SM00499"/>
    </source>
</evidence>
<evidence type="ECO:0000256" key="8">
    <source>
        <dbReference type="ARBA" id="ARBA00023288"/>
    </source>
</evidence>
<dbReference type="InterPro" id="IPR043325">
    <property type="entry name" value="LTSS"/>
</dbReference>
<dbReference type="SMART" id="SM00499">
    <property type="entry name" value="AAI"/>
    <property type="match status" value="1"/>
</dbReference>
<dbReference type="Pfam" id="PF14368">
    <property type="entry name" value="LTP_2"/>
    <property type="match status" value="1"/>
</dbReference>
<evidence type="ECO:0000256" key="6">
    <source>
        <dbReference type="ARBA" id="ARBA00023157"/>
    </source>
</evidence>
<dbReference type="GO" id="GO:0098552">
    <property type="term" value="C:side of membrane"/>
    <property type="evidence" value="ECO:0007669"/>
    <property type="project" value="UniProtKB-KW"/>
</dbReference>
<evidence type="ECO:0000256" key="1">
    <source>
        <dbReference type="ARBA" id="ARBA00004609"/>
    </source>
</evidence>
<dbReference type="GO" id="GO:0005886">
    <property type="term" value="C:plasma membrane"/>
    <property type="evidence" value="ECO:0007669"/>
    <property type="project" value="UniProtKB-SubCell"/>
</dbReference>
<keyword evidence="4" id="KW-0472">Membrane</keyword>
<evidence type="ECO:0000256" key="5">
    <source>
        <dbReference type="ARBA" id="ARBA00022729"/>
    </source>
</evidence>
<dbReference type="InterPro" id="IPR036312">
    <property type="entry name" value="Bifun_inhib/LTP/seed_sf"/>
</dbReference>
<dbReference type="InterPro" id="IPR016140">
    <property type="entry name" value="Bifunc_inhib/LTP/seed_store"/>
</dbReference>
<organism evidence="11 12">
    <name type="scientific">Fraxinus pennsylvanica</name>
    <dbReference type="NCBI Taxonomy" id="56036"/>
    <lineage>
        <taxon>Eukaryota</taxon>
        <taxon>Viridiplantae</taxon>
        <taxon>Streptophyta</taxon>
        <taxon>Embryophyta</taxon>
        <taxon>Tracheophyta</taxon>
        <taxon>Spermatophyta</taxon>
        <taxon>Magnoliopsida</taxon>
        <taxon>eudicotyledons</taxon>
        <taxon>Gunneridae</taxon>
        <taxon>Pentapetalae</taxon>
        <taxon>asterids</taxon>
        <taxon>lamiids</taxon>
        <taxon>Lamiales</taxon>
        <taxon>Oleaceae</taxon>
        <taxon>Oleeae</taxon>
        <taxon>Fraxinus</taxon>
    </lineage>
</organism>
<sequence length="187" mass="19271">MVKKMEAKCLATLIVFVAVCGGFAAGGADTALANKCTAEFQKVMACLTFATGKVAAPGRECCNAVSDLKETDPACLCFTILQIHNGSNPAIKQMGVQESRLLQLPSACNLANASVNECPKLLHLPANSSDAAIFTNANVTTTPISTPGTSSPTTAGGSNGFRHGPQQLAGLLAITMTIFFYAFPAGV</sequence>
<evidence type="ECO:0000256" key="3">
    <source>
        <dbReference type="ARBA" id="ARBA00022475"/>
    </source>
</evidence>
<evidence type="ECO:0000256" key="9">
    <source>
        <dbReference type="SAM" id="SignalP"/>
    </source>
</evidence>
<gene>
    <name evidence="11" type="ORF">FPE_LOCUS9136</name>
</gene>
<keyword evidence="6" id="KW-1015">Disulfide bond</keyword>
<keyword evidence="7" id="KW-0325">Glycoprotein</keyword>
<dbReference type="SUPFAM" id="SSF47699">
    <property type="entry name" value="Bifunctional inhibitor/lipid-transfer protein/seed storage 2S albumin"/>
    <property type="match status" value="1"/>
</dbReference>
<dbReference type="EMBL" id="OU503040">
    <property type="protein sequence ID" value="CAI9761706.1"/>
    <property type="molecule type" value="Genomic_DNA"/>
</dbReference>
<evidence type="ECO:0000256" key="4">
    <source>
        <dbReference type="ARBA" id="ARBA00022622"/>
    </source>
</evidence>
<name>A0AAD1Z565_9LAMI</name>